<name>A0A941I5V0_9BURK</name>
<accession>A0A941I5V0</accession>
<dbReference type="EMBL" id="JAGSPN010000001">
    <property type="protein sequence ID" value="MBR7780910.1"/>
    <property type="molecule type" value="Genomic_DNA"/>
</dbReference>
<keyword evidence="3" id="KW-1185">Reference proteome</keyword>
<feature type="domain" description="DUF2087" evidence="1">
    <location>
        <begin position="206"/>
        <end position="272"/>
    </location>
</feature>
<gene>
    <name evidence="2" type="ORF">KDM89_02050</name>
</gene>
<protein>
    <submittedName>
        <fullName evidence="2">DUF2087 domain-containing protein</fullName>
    </submittedName>
</protein>
<dbReference type="Proteomes" id="UP000680067">
    <property type="component" value="Unassembled WGS sequence"/>
</dbReference>
<evidence type="ECO:0000259" key="1">
    <source>
        <dbReference type="Pfam" id="PF09860"/>
    </source>
</evidence>
<dbReference type="InterPro" id="IPR018656">
    <property type="entry name" value="DUF2087"/>
</dbReference>
<organism evidence="2 3">
    <name type="scientific">Undibacterium luofuense</name>
    <dbReference type="NCBI Taxonomy" id="2828733"/>
    <lineage>
        <taxon>Bacteria</taxon>
        <taxon>Pseudomonadati</taxon>
        <taxon>Pseudomonadota</taxon>
        <taxon>Betaproteobacteria</taxon>
        <taxon>Burkholderiales</taxon>
        <taxon>Oxalobacteraceae</taxon>
        <taxon>Undibacterium</taxon>
    </lineage>
</organism>
<dbReference type="RefSeq" id="WP_212686262.1">
    <property type="nucleotide sequence ID" value="NZ_JAGSPN010000001.1"/>
</dbReference>
<dbReference type="Pfam" id="PF09860">
    <property type="entry name" value="DUF2087"/>
    <property type="match status" value="1"/>
</dbReference>
<proteinExistence type="predicted"/>
<comment type="caution">
    <text evidence="2">The sequence shown here is derived from an EMBL/GenBank/DDBJ whole genome shotgun (WGS) entry which is preliminary data.</text>
</comment>
<dbReference type="AlphaFoldDB" id="A0A941I5V0"/>
<sequence>MNRLTEEIKTRARLLQKQLQRGHQPSIKRVRILCRQQRWNPETEPSLSQCMNLVAADTGFRDWEHARRAFTTSGSEMADMGSFWYGEHSAGFTNLWFSDYAQAKQQHAQQRDRYLLPYRHQFVLVESAFLQEAGIEASADIWQSLDCDLVAHRGSPEWVMLAELRLQQTRLERWEKCWDAQADQQALQSNADEAAATLSTFVADGRLLKIPQQRKKRLVILQWLVKQIAAGRDYSEIELNQLIRPVHDDVATLRRELVVHGLMRREQGRYRRSA</sequence>
<evidence type="ECO:0000313" key="3">
    <source>
        <dbReference type="Proteomes" id="UP000680067"/>
    </source>
</evidence>
<reference evidence="2" key="1">
    <citation type="submission" date="2021-04" db="EMBL/GenBank/DDBJ databases">
        <title>novel species isolated from subtropical streams in China.</title>
        <authorList>
            <person name="Lu H."/>
        </authorList>
    </citation>
    <scope>NUCLEOTIDE SEQUENCE</scope>
    <source>
        <strain evidence="2">LFS511W</strain>
    </source>
</reference>
<evidence type="ECO:0000313" key="2">
    <source>
        <dbReference type="EMBL" id="MBR7780910.1"/>
    </source>
</evidence>